<name>A0A090I646_METFO</name>
<evidence type="ECO:0000313" key="10">
    <source>
        <dbReference type="Proteomes" id="UP000062768"/>
    </source>
</evidence>
<dbReference type="Proteomes" id="UP000029661">
    <property type="component" value="Chromosome"/>
</dbReference>
<evidence type="ECO:0000313" key="7">
    <source>
        <dbReference type="EMBL" id="CEA13545.1"/>
    </source>
</evidence>
<dbReference type="AlphaFoldDB" id="A0A090I646"/>
<accession>A0A090I646</accession>
<evidence type="ECO:0000256" key="5">
    <source>
        <dbReference type="HAMAP-Rule" id="MF_00369"/>
    </source>
</evidence>
<dbReference type="OrthoDB" id="6295at2157"/>
<dbReference type="KEGG" id="mfc:BRM9_2274"/>
<dbReference type="Proteomes" id="UP000606900">
    <property type="component" value="Unassembled WGS sequence"/>
</dbReference>
<reference evidence="9" key="4">
    <citation type="submission" date="2020-10" db="EMBL/GenBank/DDBJ databases">
        <title>Dehalococcoides mccartyi of a TCE/Cr reducing biochatode.</title>
        <authorList>
            <person name="Matturro B."/>
        </authorList>
    </citation>
    <scope>NUCLEOTIDE SEQUENCE</scope>
    <source>
        <strain evidence="9">Bin2</strain>
    </source>
</reference>
<dbReference type="KEGG" id="mfi:DSM1535_1208"/>
<dbReference type="SUPFAM" id="SSF50104">
    <property type="entry name" value="Translation proteins SH3-like domain"/>
    <property type="match status" value="1"/>
</dbReference>
<evidence type="ECO:0000256" key="2">
    <source>
        <dbReference type="ARBA" id="ARBA00022980"/>
    </source>
</evidence>
<dbReference type="HAMAP" id="MF_00369">
    <property type="entry name" value="Ribosomal_eL21"/>
    <property type="match status" value="1"/>
</dbReference>
<evidence type="ECO:0000256" key="3">
    <source>
        <dbReference type="ARBA" id="ARBA00023274"/>
    </source>
</evidence>
<dbReference type="InterPro" id="IPR036948">
    <property type="entry name" value="Ribosomal_eL21_sf"/>
</dbReference>
<dbReference type="Pfam" id="PF01157">
    <property type="entry name" value="Ribosomal_L21e"/>
    <property type="match status" value="1"/>
</dbReference>
<dbReference type="Proteomes" id="UP000062768">
    <property type="component" value="Chromosome I"/>
</dbReference>
<dbReference type="EMBL" id="CP006933">
    <property type="protein sequence ID" value="AIS33074.1"/>
    <property type="molecule type" value="Genomic_DNA"/>
</dbReference>
<dbReference type="GeneID" id="82850229"/>
<dbReference type="GO" id="GO:0003735">
    <property type="term" value="F:structural constituent of ribosome"/>
    <property type="evidence" value="ECO:0007669"/>
    <property type="project" value="InterPro"/>
</dbReference>
<evidence type="ECO:0000313" key="9">
    <source>
        <dbReference type="EMBL" id="MBF4474766.1"/>
    </source>
</evidence>
<dbReference type="InterPro" id="IPR022856">
    <property type="entry name" value="Ribosomal_eL21_arc"/>
</dbReference>
<dbReference type="InterPro" id="IPR001147">
    <property type="entry name" value="Ribosomal_eL21"/>
</dbReference>
<gene>
    <name evidence="5" type="primary">rpl21e</name>
    <name evidence="6" type="ORF">BRM9_2274</name>
    <name evidence="7" type="ORF">DSM1535_1208</name>
    <name evidence="9" type="ORF">ISP06_04755</name>
    <name evidence="8" type="ORF">MB9_2312</name>
</gene>
<dbReference type="EMBL" id="LN515531">
    <property type="protein sequence ID" value="CEA13545.1"/>
    <property type="molecule type" value="Genomic_DNA"/>
</dbReference>
<organism evidence="7">
    <name type="scientific">Methanobacterium formicicum</name>
    <dbReference type="NCBI Taxonomy" id="2162"/>
    <lineage>
        <taxon>Archaea</taxon>
        <taxon>Methanobacteriati</taxon>
        <taxon>Methanobacteriota</taxon>
        <taxon>Methanomada group</taxon>
        <taxon>Methanobacteria</taxon>
        <taxon>Methanobacteriales</taxon>
        <taxon>Methanobacteriaceae</taxon>
        <taxon>Methanobacterium</taxon>
    </lineage>
</organism>
<dbReference type="GO" id="GO:1990904">
    <property type="term" value="C:ribonucleoprotein complex"/>
    <property type="evidence" value="ECO:0007669"/>
    <property type="project" value="UniProtKB-KW"/>
</dbReference>
<dbReference type="Gene3D" id="2.30.30.70">
    <property type="entry name" value="Ribosomal protein L21"/>
    <property type="match status" value="1"/>
</dbReference>
<dbReference type="PATRIC" id="fig|2162.10.peg.2382"/>
<evidence type="ECO:0000313" key="6">
    <source>
        <dbReference type="EMBL" id="AIS33074.1"/>
    </source>
</evidence>
<keyword evidence="3 5" id="KW-0687">Ribonucleoprotein</keyword>
<dbReference type="PANTHER" id="PTHR20981">
    <property type="entry name" value="60S RIBOSOMAL PROTEIN L21"/>
    <property type="match status" value="1"/>
</dbReference>
<reference evidence="6" key="1">
    <citation type="submission" date="2013-12" db="EMBL/GenBank/DDBJ databases">
        <title>The complete genome sequence of Methanobacterium sp. BRM9.</title>
        <authorList>
            <consortium name="Pastoral Greenhouse Gas Research Consortium"/>
            <person name="Kelly W.J."/>
            <person name="Leahy S.C."/>
            <person name="Perry R."/>
            <person name="Li D."/>
            <person name="Altermann E."/>
            <person name="Lambie S.C."/>
            <person name="Attwood G.T."/>
        </authorList>
    </citation>
    <scope>NUCLEOTIDE SEQUENCE [LARGE SCALE GENOMIC DNA]</scope>
    <source>
        <strain evidence="6">BRM9</strain>
    </source>
</reference>
<reference evidence="7" key="2">
    <citation type="submission" date="2014-08" db="EMBL/GenBank/DDBJ databases">
        <authorList>
            <person name="Wibberg D."/>
        </authorList>
    </citation>
    <scope>NUCLEOTIDE SEQUENCE</scope>
</reference>
<evidence type="ECO:0000256" key="4">
    <source>
        <dbReference type="ARBA" id="ARBA00035219"/>
    </source>
</evidence>
<dbReference type="GO" id="GO:0005840">
    <property type="term" value="C:ribosome"/>
    <property type="evidence" value="ECO:0007669"/>
    <property type="project" value="UniProtKB-KW"/>
</dbReference>
<dbReference type="STRING" id="2162.BRM9_2274"/>
<dbReference type="RefSeq" id="WP_048072743.1">
    <property type="nucleotide sequence ID" value="NZ_CALCVY010000010.1"/>
</dbReference>
<sequence>MTQRSRGFRSKTRYKLKKTLRAGRSNPITKKIQTFQEEDLVHIIIDPSVHKGQPHPRFHGKTGKIADKRGQAYIVAINDGNKAKKLIIRPEHLKIQE</sequence>
<dbReference type="EMBL" id="LN734822">
    <property type="protein sequence ID" value="CEL25923.1"/>
    <property type="molecule type" value="Genomic_DNA"/>
</dbReference>
<protein>
    <recommendedName>
        <fullName evidence="4 5">Large ribosomal subunit protein eL21</fullName>
    </recommendedName>
</protein>
<dbReference type="InterPro" id="IPR008991">
    <property type="entry name" value="Translation_prot_SH3-like_sf"/>
</dbReference>
<reference evidence="8" key="3">
    <citation type="submission" date="2014-09" db="EMBL/GenBank/DDBJ databases">
        <authorList>
            <person name="Bishop-Lilly K.A."/>
            <person name="Broomall S.M."/>
            <person name="Chain P.S."/>
            <person name="Chertkov O."/>
            <person name="Coyne S.R."/>
            <person name="Daligault H.E."/>
            <person name="Davenport K.W."/>
            <person name="Erkkila T."/>
            <person name="Frey K.G."/>
            <person name="Gibbons H.S."/>
            <person name="Gu W."/>
            <person name="Jaissle J."/>
            <person name="Johnson S.L."/>
            <person name="Koroleva G.I."/>
            <person name="Ladner J.T."/>
            <person name="Lo C.-C."/>
            <person name="Minogue T.D."/>
            <person name="Munk C."/>
            <person name="Palacios G.F."/>
            <person name="Redden C.L."/>
            <person name="Rosenzweig C.N."/>
            <person name="Scholz M.B."/>
            <person name="Teshima H."/>
            <person name="Xu Y."/>
        </authorList>
    </citation>
    <scope>NUCLEOTIDE SEQUENCE</scope>
    <source>
        <strain evidence="8">Mb9</strain>
    </source>
</reference>
<dbReference type="EMBL" id="JADIIL010000017">
    <property type="protein sequence ID" value="MBF4474766.1"/>
    <property type="molecule type" value="Genomic_DNA"/>
</dbReference>
<keyword evidence="2 5" id="KW-0689">Ribosomal protein</keyword>
<evidence type="ECO:0000313" key="8">
    <source>
        <dbReference type="EMBL" id="CEL25923.1"/>
    </source>
</evidence>
<dbReference type="FunFam" id="2.30.30.70:FF:000001">
    <property type="entry name" value="60S ribosomal protein L21"/>
    <property type="match status" value="1"/>
</dbReference>
<proteinExistence type="inferred from homology"/>
<dbReference type="NCBIfam" id="NF003303">
    <property type="entry name" value="PRK04306.1"/>
    <property type="match status" value="1"/>
</dbReference>
<keyword evidence="10" id="KW-1185">Reference proteome</keyword>
<evidence type="ECO:0000256" key="1">
    <source>
        <dbReference type="ARBA" id="ARBA00008427"/>
    </source>
</evidence>
<dbReference type="GO" id="GO:0006412">
    <property type="term" value="P:translation"/>
    <property type="evidence" value="ECO:0007669"/>
    <property type="project" value="UniProtKB-UniRule"/>
</dbReference>
<comment type="similarity">
    <text evidence="1 5">Belongs to the eukaryotic ribosomal protein eL21 family.</text>
</comment>